<feature type="transmembrane region" description="Helical" evidence="8">
    <location>
        <begin position="269"/>
        <end position="291"/>
    </location>
</feature>
<feature type="transmembrane region" description="Helical" evidence="8">
    <location>
        <begin position="311"/>
        <end position="333"/>
    </location>
</feature>
<evidence type="ECO:0000256" key="4">
    <source>
        <dbReference type="ARBA" id="ARBA00022502"/>
    </source>
</evidence>
<dbReference type="UniPathway" id="UPA00196"/>
<dbReference type="OrthoDB" id="15270at2759"/>
<dbReference type="PANTHER" id="PTHR20661:SF0">
    <property type="entry name" value="PHOSPHATIDYLINOSITOL-GLYCAN BIOSYNTHESIS CLASS W PROTEIN"/>
    <property type="match status" value="1"/>
</dbReference>
<dbReference type="PANTHER" id="PTHR20661">
    <property type="entry name" value="PHOSPHATIDYLINOSITOL-GLYCAN BIOSYNTHESIS CLASS W PROTEIN"/>
    <property type="match status" value="1"/>
</dbReference>
<reference evidence="10" key="1">
    <citation type="submission" date="2019-01" db="EMBL/GenBank/DDBJ databases">
        <title>Draft genome sequences of three monokaryotic isolates of the white-rot basidiomycete fungus Dichomitus squalens.</title>
        <authorList>
            <consortium name="DOE Joint Genome Institute"/>
            <person name="Lopez S.C."/>
            <person name="Andreopoulos B."/>
            <person name="Pangilinan J."/>
            <person name="Lipzen A."/>
            <person name="Riley R."/>
            <person name="Ahrendt S."/>
            <person name="Ng V."/>
            <person name="Barry K."/>
            <person name="Daum C."/>
            <person name="Grigoriev I.V."/>
            <person name="Hilden K.S."/>
            <person name="Makela M.R."/>
            <person name="de Vries R.P."/>
        </authorList>
    </citation>
    <scope>NUCLEOTIDE SEQUENCE [LARGE SCALE GENOMIC DNA]</scope>
    <source>
        <strain evidence="10">OM18370.1</strain>
    </source>
</reference>
<evidence type="ECO:0000256" key="2">
    <source>
        <dbReference type="ARBA" id="ARBA00004687"/>
    </source>
</evidence>
<comment type="similarity">
    <text evidence="3 8">Belongs to the PIGW family.</text>
</comment>
<feature type="transmembrane region" description="Helical" evidence="8">
    <location>
        <begin position="451"/>
        <end position="474"/>
    </location>
</feature>
<feature type="transmembrane region" description="Helical" evidence="8">
    <location>
        <begin position="244"/>
        <end position="262"/>
    </location>
</feature>
<comment type="function">
    <text evidence="8">A acetyltransferase, which acetylates the inositol ring of phosphatidylinositol during biosynthesis of GPI-anchor.</text>
</comment>
<dbReference type="GO" id="GO:0005789">
    <property type="term" value="C:endoplasmic reticulum membrane"/>
    <property type="evidence" value="ECO:0007669"/>
    <property type="project" value="UniProtKB-SubCell"/>
</dbReference>
<evidence type="ECO:0000256" key="3">
    <source>
        <dbReference type="ARBA" id="ARBA00007559"/>
    </source>
</evidence>
<evidence type="ECO:0000256" key="9">
    <source>
        <dbReference type="SAM" id="MobiDB-lite"/>
    </source>
</evidence>
<dbReference type="Pfam" id="PF06423">
    <property type="entry name" value="GWT1"/>
    <property type="match status" value="1"/>
</dbReference>
<organism evidence="10">
    <name type="scientific">Dichomitus squalens</name>
    <dbReference type="NCBI Taxonomy" id="114155"/>
    <lineage>
        <taxon>Eukaryota</taxon>
        <taxon>Fungi</taxon>
        <taxon>Dikarya</taxon>
        <taxon>Basidiomycota</taxon>
        <taxon>Agaricomycotina</taxon>
        <taxon>Agaricomycetes</taxon>
        <taxon>Polyporales</taxon>
        <taxon>Polyporaceae</taxon>
        <taxon>Dichomitus</taxon>
    </lineage>
</organism>
<dbReference type="EC" id="2.3.-.-" evidence="8"/>
<dbReference type="AlphaFoldDB" id="A0A4Q9MFX3"/>
<feature type="compositionally biased region" description="Polar residues" evidence="9">
    <location>
        <begin position="111"/>
        <end position="123"/>
    </location>
</feature>
<evidence type="ECO:0000256" key="5">
    <source>
        <dbReference type="ARBA" id="ARBA00022692"/>
    </source>
</evidence>
<feature type="region of interest" description="Disordered" evidence="9">
    <location>
        <begin position="344"/>
        <end position="411"/>
    </location>
</feature>
<keyword evidence="4 8" id="KW-0337">GPI-anchor biosynthesis</keyword>
<keyword evidence="7 8" id="KW-0472">Membrane</keyword>
<dbReference type="Proteomes" id="UP000292957">
    <property type="component" value="Unassembled WGS sequence"/>
</dbReference>
<keyword evidence="5 8" id="KW-0812">Transmembrane</keyword>
<keyword evidence="6 8" id="KW-1133">Transmembrane helix</keyword>
<evidence type="ECO:0000256" key="6">
    <source>
        <dbReference type="ARBA" id="ARBA00022989"/>
    </source>
</evidence>
<proteinExistence type="inferred from homology"/>
<dbReference type="EMBL" id="ML143448">
    <property type="protein sequence ID" value="TBU26304.1"/>
    <property type="molecule type" value="Genomic_DNA"/>
</dbReference>
<keyword evidence="8" id="KW-0808">Transferase</keyword>
<feature type="transmembrane region" description="Helical" evidence="8">
    <location>
        <begin position="419"/>
        <end position="436"/>
    </location>
</feature>
<dbReference type="GO" id="GO:0006506">
    <property type="term" value="P:GPI anchor biosynthetic process"/>
    <property type="evidence" value="ECO:0007669"/>
    <property type="project" value="UniProtKB-UniPathway"/>
</dbReference>
<feature type="transmembrane region" description="Helical" evidence="8">
    <location>
        <begin position="172"/>
        <end position="195"/>
    </location>
</feature>
<feature type="transmembrane region" description="Helical" evidence="8">
    <location>
        <begin position="58"/>
        <end position="84"/>
    </location>
</feature>
<comment type="subcellular location">
    <subcellularLocation>
        <location evidence="8">Endoplasmic reticulum membrane</location>
        <topology evidence="8">Multi-pass membrane protein</topology>
    </subcellularLocation>
    <subcellularLocation>
        <location evidence="1">Membrane</location>
        <topology evidence="1">Multi-pass membrane protein</topology>
    </subcellularLocation>
</comment>
<feature type="transmembrane region" description="Helical" evidence="8">
    <location>
        <begin position="20"/>
        <end position="37"/>
    </location>
</feature>
<evidence type="ECO:0000256" key="1">
    <source>
        <dbReference type="ARBA" id="ARBA00004141"/>
    </source>
</evidence>
<evidence type="ECO:0000256" key="7">
    <source>
        <dbReference type="ARBA" id="ARBA00023136"/>
    </source>
</evidence>
<feature type="compositionally biased region" description="Low complexity" evidence="9">
    <location>
        <begin position="370"/>
        <end position="397"/>
    </location>
</feature>
<gene>
    <name evidence="10" type="ORF">BD311DRAFT_455966</name>
</gene>
<protein>
    <recommendedName>
        <fullName evidence="8">GPI-anchored wall transfer protein</fullName>
        <ecNumber evidence="8">2.3.-.-</ecNumber>
    </recommendedName>
</protein>
<feature type="transmembrane region" description="Helical" evidence="8">
    <location>
        <begin position="558"/>
        <end position="578"/>
    </location>
</feature>
<feature type="transmembrane region" description="Helical" evidence="8">
    <location>
        <begin position="533"/>
        <end position="552"/>
    </location>
</feature>
<dbReference type="GO" id="GO:0072659">
    <property type="term" value="P:protein localization to plasma membrane"/>
    <property type="evidence" value="ECO:0007669"/>
    <property type="project" value="TreeGrafter"/>
</dbReference>
<evidence type="ECO:0000256" key="8">
    <source>
        <dbReference type="RuleBase" id="RU280819"/>
    </source>
</evidence>
<accession>A0A4Q9MFX3</accession>
<keyword evidence="8" id="KW-0012">Acyltransferase</keyword>
<comment type="pathway">
    <text evidence="2 8">Glycolipid biosynthesis; glycosylphosphatidylinositol-anchor biosynthesis.</text>
</comment>
<feature type="region of interest" description="Disordered" evidence="9">
    <location>
        <begin position="102"/>
        <end position="123"/>
    </location>
</feature>
<dbReference type="InterPro" id="IPR009447">
    <property type="entry name" value="PIGW/GWT1"/>
</dbReference>
<name>A0A4Q9MFX3_9APHY</name>
<keyword evidence="8" id="KW-0256">Endoplasmic reticulum</keyword>
<feature type="transmembrane region" description="Helical" evidence="8">
    <location>
        <begin position="140"/>
        <end position="160"/>
    </location>
</feature>
<dbReference type="GO" id="GO:0032216">
    <property type="term" value="F:glucosaminyl-phosphatidylinositol O-acyltransferase activity"/>
    <property type="evidence" value="ECO:0007669"/>
    <property type="project" value="TreeGrafter"/>
</dbReference>
<evidence type="ECO:0000313" key="10">
    <source>
        <dbReference type="EMBL" id="TBU26304.1"/>
    </source>
</evidence>
<sequence>MSNDYKASKEAFVSGMTGSTIGHINMISLASLLSIALHSAVRTRLPPSRSFQFMTEALLLVLPMLLSVTLFANSPLVLCLLLAIPTGLLLLLPRRESGTFLPSSLRHSRQSSRASNTSQQTIPSRALSIPVPPLPALTTYRAHMLILTIICILAVDFPVFPRFLAKCETYGVSLMDIGVGSFVFSQGIVSAIPLVKNPAHLTEPLLPKVTTVLRKCSAVLLIGLLRTISVKGTEYPEHVTEYGVHWNFFITLGLIPIIQVLLHPVMVYVPISLLGLVVAVSHQLALSTGRLAQYVLDAPRIGVVSANKEGLISLTGYLAIHLLGLSTGTLVLAPSPSYFRRRQQQLAEHAQGDARQRPSTSDSDTDDDVPVSAQASPVSPISPTSPVSPGSPLSPSPANIPSRTRVKVRRENDKTATELCSYAVLWWVLLGALRLFDIGAGVSRRMANLQYVIWIAAYNSTFILGYLVLDLVFFPSPLSRSVYSPTSKLKIHPDAGVLKATGHEAGAGRGREGSGREGTGAQPLLEAINKNGLMLFLLANVTTGLINLSMQTMYASDWVAMVVLTLYSFAISAVAWTCRHRKIWRF</sequence>